<proteinExistence type="predicted"/>
<reference evidence="1" key="1">
    <citation type="submission" date="2018-02" db="EMBL/GenBank/DDBJ databases">
        <title>Rhizophora mucronata_Transcriptome.</title>
        <authorList>
            <person name="Meera S.P."/>
            <person name="Sreeshan A."/>
            <person name="Augustine A."/>
        </authorList>
    </citation>
    <scope>NUCLEOTIDE SEQUENCE</scope>
    <source>
        <tissue evidence="1">Leaf</tissue>
    </source>
</reference>
<dbReference type="EMBL" id="GGEC01062946">
    <property type="protein sequence ID" value="MBX43430.1"/>
    <property type="molecule type" value="Transcribed_RNA"/>
</dbReference>
<accession>A0A2P2NM16</accession>
<dbReference type="AlphaFoldDB" id="A0A2P2NM16"/>
<protein>
    <submittedName>
        <fullName evidence="1">Uncharacterized protein</fullName>
    </submittedName>
</protein>
<evidence type="ECO:0000313" key="1">
    <source>
        <dbReference type="EMBL" id="MBX43430.1"/>
    </source>
</evidence>
<name>A0A2P2NM16_RHIMU</name>
<organism evidence="1">
    <name type="scientific">Rhizophora mucronata</name>
    <name type="common">Asiatic mangrove</name>
    <dbReference type="NCBI Taxonomy" id="61149"/>
    <lineage>
        <taxon>Eukaryota</taxon>
        <taxon>Viridiplantae</taxon>
        <taxon>Streptophyta</taxon>
        <taxon>Embryophyta</taxon>
        <taxon>Tracheophyta</taxon>
        <taxon>Spermatophyta</taxon>
        <taxon>Magnoliopsida</taxon>
        <taxon>eudicotyledons</taxon>
        <taxon>Gunneridae</taxon>
        <taxon>Pentapetalae</taxon>
        <taxon>rosids</taxon>
        <taxon>fabids</taxon>
        <taxon>Malpighiales</taxon>
        <taxon>Rhizophoraceae</taxon>
        <taxon>Rhizophora</taxon>
    </lineage>
</organism>
<sequence length="35" mass="4137">MVMGPQLYCLDSKDKIDYIVDMPKYISFTRSIYTT</sequence>